<evidence type="ECO:0000256" key="5">
    <source>
        <dbReference type="ARBA" id="ARBA00045743"/>
    </source>
</evidence>
<gene>
    <name evidence="6" type="primary">Necator_chrV.g18320</name>
    <name evidence="6" type="ORF">RB195_013529</name>
</gene>
<comment type="caution">
    <text evidence="6">The sequence shown here is derived from an EMBL/GenBank/DDBJ whole genome shotgun (WGS) entry which is preliminary data.</text>
</comment>
<proteinExistence type="predicted"/>
<dbReference type="PANTHER" id="PTHR10091">
    <property type="entry name" value="ALDOSE-1-EPIMERASE"/>
    <property type="match status" value="1"/>
</dbReference>
<reference evidence="6 7" key="1">
    <citation type="submission" date="2023-08" db="EMBL/GenBank/DDBJ databases">
        <title>A Necator americanus chromosomal reference genome.</title>
        <authorList>
            <person name="Ilik V."/>
            <person name="Petrzelkova K.J."/>
            <person name="Pardy F."/>
            <person name="Fuh T."/>
            <person name="Niatou-Singa F.S."/>
            <person name="Gouil Q."/>
            <person name="Baker L."/>
            <person name="Ritchie M.E."/>
            <person name="Jex A.R."/>
            <person name="Gazzola D."/>
            <person name="Li H."/>
            <person name="Toshio Fujiwara R."/>
            <person name="Zhan B."/>
            <person name="Aroian R.V."/>
            <person name="Pafco B."/>
            <person name="Schwarz E.M."/>
        </authorList>
    </citation>
    <scope>NUCLEOTIDE SEQUENCE [LARGE SCALE GENOMIC DNA]</scope>
    <source>
        <strain evidence="6 7">Aroian</strain>
        <tissue evidence="6">Whole animal</tissue>
    </source>
</reference>
<dbReference type="SUPFAM" id="SSF74650">
    <property type="entry name" value="Galactose mutarotase-like"/>
    <property type="match status" value="1"/>
</dbReference>
<dbReference type="EMBL" id="JAVFWL010000005">
    <property type="protein sequence ID" value="KAK6754586.1"/>
    <property type="molecule type" value="Genomic_DNA"/>
</dbReference>
<evidence type="ECO:0000256" key="4">
    <source>
        <dbReference type="ARBA" id="ARBA00032729"/>
    </source>
</evidence>
<evidence type="ECO:0000313" key="7">
    <source>
        <dbReference type="Proteomes" id="UP001303046"/>
    </source>
</evidence>
<protein>
    <recommendedName>
        <fullName evidence="3">Galactose mutarotase</fullName>
    </recommendedName>
    <alternativeName>
        <fullName evidence="4">Aldose 1-epimerase</fullName>
    </alternativeName>
</protein>
<dbReference type="PANTHER" id="PTHR10091:SF0">
    <property type="entry name" value="GALACTOSE MUTAROTASE"/>
    <property type="match status" value="1"/>
</dbReference>
<comment type="catalytic activity">
    <reaction evidence="1">
        <text>alpha-D-galactose = beta-D-galactose</text>
        <dbReference type="Rhea" id="RHEA:28675"/>
        <dbReference type="ChEBI" id="CHEBI:27667"/>
        <dbReference type="ChEBI" id="CHEBI:28061"/>
        <dbReference type="EC" id="5.1.3.3"/>
    </reaction>
    <physiologicalReaction direction="right-to-left" evidence="1">
        <dbReference type="Rhea" id="RHEA:28677"/>
    </physiologicalReaction>
</comment>
<dbReference type="InterPro" id="IPR008183">
    <property type="entry name" value="Aldose_1/G6P_1-epimerase"/>
</dbReference>
<accession>A0ABR1DYP0</accession>
<comment type="function">
    <text evidence="5">Mutarotase that catalyzes the interconversion of beta-D-galactose and alpha-D-galactose during galactose metabolism. Beta-D-galactose is metabolized in the liver into glucose 1-phosphate, the primary metabolic fuel, by the action of four enzymes that constitute the Leloir pathway: GALM, GALK1 (galactokinase), GALT (galactose-1-phosphate uridylyltransferase) and GALE (UDP-galactose-4'-epimerase). Involved in the maintenance of the equilibrium between the beta- and alpha-anomers of galactose, therefore ensuring a sufficient supply of the alpha-anomer for GALK1. Also active on D-glucose although shows a preference for galactose over glucose.</text>
</comment>
<dbReference type="InterPro" id="IPR014718">
    <property type="entry name" value="GH-type_carb-bd"/>
</dbReference>
<dbReference type="Pfam" id="PF01263">
    <property type="entry name" value="Aldose_epim"/>
    <property type="match status" value="1"/>
</dbReference>
<keyword evidence="7" id="KW-1185">Reference proteome</keyword>
<comment type="pathway">
    <text evidence="2">Carbohydrate metabolism; galactose metabolism.</text>
</comment>
<dbReference type="Gene3D" id="2.70.98.10">
    <property type="match status" value="1"/>
</dbReference>
<evidence type="ECO:0000256" key="1">
    <source>
        <dbReference type="ARBA" id="ARBA00001712"/>
    </source>
</evidence>
<organism evidence="6 7">
    <name type="scientific">Necator americanus</name>
    <name type="common">Human hookworm</name>
    <dbReference type="NCBI Taxonomy" id="51031"/>
    <lineage>
        <taxon>Eukaryota</taxon>
        <taxon>Metazoa</taxon>
        <taxon>Ecdysozoa</taxon>
        <taxon>Nematoda</taxon>
        <taxon>Chromadorea</taxon>
        <taxon>Rhabditida</taxon>
        <taxon>Rhabditina</taxon>
        <taxon>Rhabditomorpha</taxon>
        <taxon>Strongyloidea</taxon>
        <taxon>Ancylostomatidae</taxon>
        <taxon>Bunostominae</taxon>
        <taxon>Necator</taxon>
    </lineage>
</organism>
<evidence type="ECO:0000313" key="6">
    <source>
        <dbReference type="EMBL" id="KAK6754586.1"/>
    </source>
</evidence>
<sequence length="89" mass="9940">MNRLFSPISGITMEVTTSYPIIHLYGSKHLNCKGKRGEQYGSGKGLAIEPQFHTAALNYPNFPSIRITPEQPYLQEIVYSFSARSSSTD</sequence>
<evidence type="ECO:0000256" key="3">
    <source>
        <dbReference type="ARBA" id="ARBA00021023"/>
    </source>
</evidence>
<dbReference type="Proteomes" id="UP001303046">
    <property type="component" value="Unassembled WGS sequence"/>
</dbReference>
<name>A0ABR1DYP0_NECAM</name>
<evidence type="ECO:0000256" key="2">
    <source>
        <dbReference type="ARBA" id="ARBA00004947"/>
    </source>
</evidence>
<dbReference type="InterPro" id="IPR011013">
    <property type="entry name" value="Gal_mutarotase_sf_dom"/>
</dbReference>